<dbReference type="EMBL" id="JACJVR010000048">
    <property type="protein sequence ID" value="MBB6692150.1"/>
    <property type="molecule type" value="Genomic_DNA"/>
</dbReference>
<dbReference type="Gene3D" id="2.115.10.20">
    <property type="entry name" value="Glycosyl hydrolase domain, family 43"/>
    <property type="match status" value="1"/>
</dbReference>
<dbReference type="SUPFAM" id="SSF75005">
    <property type="entry name" value="Arabinanase/levansucrase/invertase"/>
    <property type="match status" value="1"/>
</dbReference>
<dbReference type="InterPro" id="IPR023296">
    <property type="entry name" value="Glyco_hydro_beta-prop_sf"/>
</dbReference>
<dbReference type="GO" id="GO:0005975">
    <property type="term" value="P:carbohydrate metabolic process"/>
    <property type="evidence" value="ECO:0007669"/>
    <property type="project" value="InterPro"/>
</dbReference>
<name>A0A841U219_9BACL</name>
<dbReference type="Pfam" id="PF04616">
    <property type="entry name" value="Glyco_hydro_43"/>
    <property type="match status" value="1"/>
</dbReference>
<dbReference type="GO" id="GO:0004553">
    <property type="term" value="F:hydrolase activity, hydrolyzing O-glycosyl compounds"/>
    <property type="evidence" value="ECO:0007669"/>
    <property type="project" value="InterPro"/>
</dbReference>
<dbReference type="InterPro" id="IPR051795">
    <property type="entry name" value="Glycosyl_Hydrlase_43"/>
</dbReference>
<gene>
    <name evidence="6" type="ORF">H7B90_12135</name>
</gene>
<keyword evidence="3" id="KW-0326">Glycosidase</keyword>
<dbReference type="InterPro" id="IPR008979">
    <property type="entry name" value="Galactose-bd-like_sf"/>
</dbReference>
<keyword evidence="2 6" id="KW-0378">Hydrolase</keyword>
<protein>
    <submittedName>
        <fullName evidence="6">Family 43 glycosylhydrolase</fullName>
    </submittedName>
</protein>
<sequence>MWRKAGVGVLAALLGVGGFGCSPKGDDELPPIARTYANPIALEDEWGEYGLGDPFIFKYNGYYYLYVSTRDTDEGIKVWRSPDLAKWTYEGLCAEEPLTKGAYAPEVRYWNGKFYLYTSPAGQGHYVLVADKPTGPFKAATDNFGRTIDGSTFVDDDGSWYFYYAGPSGIQAAPMEDPLTVAPEELPTGAYMGGWTEGPTVFKRNGKYFMTYTGNHVFSAGYRVDAAVGDSPLQGFRGFANNPVLLRTEGPTVGLGHNSLVRGPDLDTDYMIYHNLEGPGVVGPLRHMNMDRIVWNGDRFYVAGPTAGPQPAPELPDFEDRFERSDLGSDWQKKGAGEWEASPEEGLIARAKGSGELSMLLAKPKTEEDYTAEFHVRIGALAEAEAAAGAVFSYEDDDNYGVVLLDPGAGRVTAEVRRDGRAEESAEAALPANVDLSRLHELRVEKQGRSLRFYVDGMNALRLELRSDLGAGRVGYAARNAEAGFGYAAFSGHVGGSGARTAYAPVPGAWQAVHSEDGGAVGGEGTGGDAANGYYAAGLKKGDSLSYRVNVESDGEYSLRFRVRPGPEGAKFRLVAGKTAFTPDIEVKPDPAGEPGEWLAAGMDEVKLKAGPQRWKLEIVSGTMDFISADAAKYAPVTAAKEEFEDRSSSGWTRYEGVWTIKEGQLRASSVQPAKILWGDYGWTDYEFEADLTVPDEGGRTGVLVRATNPANGMDQGQNRTDFVQGYYVYADAAGLHLAKLNYGTVPLADADYSLPKAGDMLRLKIRAIGDRITVFAGGADTPVIDFADRGDAPFLRGKVGFQAADTAARFDHASVAPVS</sequence>
<evidence type="ECO:0000256" key="2">
    <source>
        <dbReference type="ARBA" id="ARBA00022801"/>
    </source>
</evidence>
<dbReference type="RefSeq" id="WP_185136143.1">
    <property type="nucleotide sequence ID" value="NZ_JACJVR010000048.1"/>
</dbReference>
<dbReference type="Proteomes" id="UP000553776">
    <property type="component" value="Unassembled WGS sequence"/>
</dbReference>
<accession>A0A841U219</accession>
<reference evidence="6 7" key="1">
    <citation type="submission" date="2020-08" db="EMBL/GenBank/DDBJ databases">
        <title>Cohnella phylogeny.</title>
        <authorList>
            <person name="Dunlap C."/>
        </authorList>
    </citation>
    <scope>NUCLEOTIDE SEQUENCE [LARGE SCALE GENOMIC DNA]</scope>
    <source>
        <strain evidence="6 7">DSM 25239</strain>
    </source>
</reference>
<evidence type="ECO:0000313" key="6">
    <source>
        <dbReference type="EMBL" id="MBB6692150.1"/>
    </source>
</evidence>
<dbReference type="PROSITE" id="PS51257">
    <property type="entry name" value="PROKAR_LIPOPROTEIN"/>
    <property type="match status" value="1"/>
</dbReference>
<evidence type="ECO:0000256" key="4">
    <source>
        <dbReference type="PIRSR" id="PIRSR606710-1"/>
    </source>
</evidence>
<feature type="active site" description="Proton acceptor" evidence="4">
    <location>
        <position position="53"/>
    </location>
</feature>
<evidence type="ECO:0000256" key="5">
    <source>
        <dbReference type="PIRSR" id="PIRSR606710-2"/>
    </source>
</evidence>
<feature type="active site" description="Proton donor" evidence="4">
    <location>
        <position position="197"/>
    </location>
</feature>
<comment type="similarity">
    <text evidence="1">Belongs to the glycosyl hydrolase 43 family.</text>
</comment>
<evidence type="ECO:0000256" key="3">
    <source>
        <dbReference type="ARBA" id="ARBA00023295"/>
    </source>
</evidence>
<proteinExistence type="inferred from homology"/>
<dbReference type="AlphaFoldDB" id="A0A841U219"/>
<feature type="site" description="Important for catalytic activity, responsible for pKa modulation of the active site Glu and correct orientation of both the proton donor and substrate" evidence="5">
    <location>
        <position position="149"/>
    </location>
</feature>
<evidence type="ECO:0000256" key="1">
    <source>
        <dbReference type="ARBA" id="ARBA00009865"/>
    </source>
</evidence>
<evidence type="ECO:0000313" key="7">
    <source>
        <dbReference type="Proteomes" id="UP000553776"/>
    </source>
</evidence>
<dbReference type="Gene3D" id="2.60.120.260">
    <property type="entry name" value="Galactose-binding domain-like"/>
    <property type="match status" value="1"/>
</dbReference>
<organism evidence="6 7">
    <name type="scientific">Cohnella xylanilytica</name>
    <dbReference type="NCBI Taxonomy" id="557555"/>
    <lineage>
        <taxon>Bacteria</taxon>
        <taxon>Bacillati</taxon>
        <taxon>Bacillota</taxon>
        <taxon>Bacilli</taxon>
        <taxon>Bacillales</taxon>
        <taxon>Paenibacillaceae</taxon>
        <taxon>Cohnella</taxon>
    </lineage>
</organism>
<dbReference type="SUPFAM" id="SSF49785">
    <property type="entry name" value="Galactose-binding domain-like"/>
    <property type="match status" value="1"/>
</dbReference>
<comment type="caution">
    <text evidence="6">The sequence shown here is derived from an EMBL/GenBank/DDBJ whole genome shotgun (WGS) entry which is preliminary data.</text>
</comment>
<dbReference type="CDD" id="cd08991">
    <property type="entry name" value="GH43_HoAraf43-like"/>
    <property type="match status" value="1"/>
</dbReference>
<dbReference type="InterPro" id="IPR006710">
    <property type="entry name" value="Glyco_hydro_43"/>
</dbReference>
<dbReference type="PANTHER" id="PTHR42812:SF12">
    <property type="entry name" value="BETA-XYLOSIDASE-RELATED"/>
    <property type="match status" value="1"/>
</dbReference>
<dbReference type="Gene3D" id="2.60.120.560">
    <property type="entry name" value="Exo-inulinase, domain 1"/>
    <property type="match status" value="2"/>
</dbReference>
<keyword evidence="7" id="KW-1185">Reference proteome</keyword>
<dbReference type="PANTHER" id="PTHR42812">
    <property type="entry name" value="BETA-XYLOSIDASE"/>
    <property type="match status" value="1"/>
</dbReference>